<dbReference type="AlphaFoldDB" id="A0AA46AGJ2"/>
<dbReference type="InterPro" id="IPR006261">
    <property type="entry name" value="dGTPase"/>
</dbReference>
<gene>
    <name evidence="4" type="ORF">SAMN06265361_10678</name>
</gene>
<dbReference type="InterPro" id="IPR003607">
    <property type="entry name" value="HD/PDEase_dom"/>
</dbReference>
<dbReference type="SUPFAM" id="SSF109604">
    <property type="entry name" value="HD-domain/PDEase-like"/>
    <property type="match status" value="1"/>
</dbReference>
<dbReference type="GO" id="GO:0008832">
    <property type="term" value="F:dGTPase activity"/>
    <property type="evidence" value="ECO:0007669"/>
    <property type="project" value="TreeGrafter"/>
</dbReference>
<evidence type="ECO:0000313" key="5">
    <source>
        <dbReference type="Proteomes" id="UP001157946"/>
    </source>
</evidence>
<dbReference type="RefSeq" id="WP_106342895.1">
    <property type="nucleotide sequence ID" value="NZ_FXTU01000006.1"/>
</dbReference>
<dbReference type="SMART" id="SM00471">
    <property type="entry name" value="HDc"/>
    <property type="match status" value="1"/>
</dbReference>
<dbReference type="NCBIfam" id="NF003701">
    <property type="entry name" value="PRK05318.1"/>
    <property type="match status" value="1"/>
</dbReference>
<keyword evidence="1 2" id="KW-0378">Hydrolase</keyword>
<dbReference type="NCBIfam" id="NF041026">
    <property type="entry name" value="antiphage_dGTPase"/>
    <property type="match status" value="1"/>
</dbReference>
<dbReference type="InterPro" id="IPR026875">
    <property type="entry name" value="PHydrolase_assoc_dom"/>
</dbReference>
<comment type="similarity">
    <text evidence="2">Belongs to the dGTPase family. Type 2 subfamily.</text>
</comment>
<dbReference type="Pfam" id="PF13286">
    <property type="entry name" value="HD_assoc"/>
    <property type="match status" value="1"/>
</dbReference>
<sequence length="442" mass="51200">MIIYRARENHLYYPSDMERRKPSSSRHLSDARDSFEKDFGRIVHSAAFRRLQSKTQVIGSVAGDFHRTRLTHSMEAAQIARGIVIHLNAHHPLFNQENALDVSLIEAAALAHDLGHPPFGHRGEEALHECMRDYGGFEGNAHTFRILTRLEGEEEFGLNLTRALLLAVMKYPIVLDEAVNEDQYRATGKILPPKASVFACDRQVFAWVCSSFTKEETRHFLATTDHPDRHRQTKHKTLECSIIELADDIAYGTHDAEDAVHLGFIQLEQLKECIRPFARSEEYQELREAWNVLNPLHQGHNHLRYKLKKVITALISTFITHIQVELNEGSFHSPRLKYRVYLPPELQTLLEQLKQLVSDRVIDAQRVQTISWKGAYVIKQLFQAFMNEERLLTEHDRYQFRLASTDEQRARIVCDYIAGMTDSFALRMYDRLYGQSRSFFDI</sequence>
<name>A0AA46AGJ2_9BACL</name>
<comment type="caution">
    <text evidence="4">The sequence shown here is derived from an EMBL/GenBank/DDBJ whole genome shotgun (WGS) entry which is preliminary data.</text>
</comment>
<feature type="domain" description="HD" evidence="3">
    <location>
        <begin position="69"/>
        <end position="252"/>
    </location>
</feature>
<dbReference type="InterPro" id="IPR023023">
    <property type="entry name" value="dNTPase_2"/>
</dbReference>
<evidence type="ECO:0000256" key="2">
    <source>
        <dbReference type="HAMAP-Rule" id="MF_01212"/>
    </source>
</evidence>
<dbReference type="CDD" id="cd00077">
    <property type="entry name" value="HDc"/>
    <property type="match status" value="1"/>
</dbReference>
<protein>
    <recommendedName>
        <fullName evidence="2">Deoxyguanosinetriphosphate triphosphohydrolase-like protein</fullName>
    </recommendedName>
</protein>
<dbReference type="Pfam" id="PF01966">
    <property type="entry name" value="HD"/>
    <property type="match status" value="1"/>
</dbReference>
<accession>A0AA46AGJ2</accession>
<dbReference type="Proteomes" id="UP001157946">
    <property type="component" value="Unassembled WGS sequence"/>
</dbReference>
<dbReference type="HAMAP" id="MF_01212">
    <property type="entry name" value="dGTPase_type2"/>
    <property type="match status" value="1"/>
</dbReference>
<dbReference type="InterPro" id="IPR006674">
    <property type="entry name" value="HD_domain"/>
</dbReference>
<dbReference type="NCBIfam" id="TIGR01353">
    <property type="entry name" value="dGTP_triPase"/>
    <property type="match status" value="1"/>
</dbReference>
<dbReference type="InterPro" id="IPR050135">
    <property type="entry name" value="dGTPase-like"/>
</dbReference>
<evidence type="ECO:0000313" key="4">
    <source>
        <dbReference type="EMBL" id="SMP28384.1"/>
    </source>
</evidence>
<reference evidence="4" key="1">
    <citation type="submission" date="2017-05" db="EMBL/GenBank/DDBJ databases">
        <authorList>
            <person name="Varghese N."/>
            <person name="Submissions S."/>
        </authorList>
    </citation>
    <scope>NUCLEOTIDE SEQUENCE</scope>
    <source>
        <strain evidence="4">DSM 45262</strain>
    </source>
</reference>
<dbReference type="PANTHER" id="PTHR11373:SF32">
    <property type="entry name" value="DEOXYGUANOSINETRIPHOSPHATE TRIPHOSPHOHYDROLASE"/>
    <property type="match status" value="1"/>
</dbReference>
<evidence type="ECO:0000256" key="1">
    <source>
        <dbReference type="ARBA" id="ARBA00022801"/>
    </source>
</evidence>
<organism evidence="4 5">
    <name type="scientific">Laceyella tengchongensis</name>
    <dbReference type="NCBI Taxonomy" id="574699"/>
    <lineage>
        <taxon>Bacteria</taxon>
        <taxon>Bacillati</taxon>
        <taxon>Bacillota</taxon>
        <taxon>Bacilli</taxon>
        <taxon>Bacillales</taxon>
        <taxon>Thermoactinomycetaceae</taxon>
        <taxon>Laceyella</taxon>
    </lineage>
</organism>
<dbReference type="EMBL" id="FXTU01000006">
    <property type="protein sequence ID" value="SMP28384.1"/>
    <property type="molecule type" value="Genomic_DNA"/>
</dbReference>
<proteinExistence type="inferred from homology"/>
<keyword evidence="5" id="KW-1185">Reference proteome</keyword>
<dbReference type="PANTHER" id="PTHR11373">
    <property type="entry name" value="DEOXYNUCLEOSIDE TRIPHOSPHATE TRIPHOSPHOHYDROLASE"/>
    <property type="match status" value="1"/>
</dbReference>
<dbReference type="PROSITE" id="PS51831">
    <property type="entry name" value="HD"/>
    <property type="match status" value="1"/>
</dbReference>
<dbReference type="Gene3D" id="1.10.3210.10">
    <property type="entry name" value="Hypothetical protein af1432"/>
    <property type="match status" value="1"/>
</dbReference>
<dbReference type="GO" id="GO:0006203">
    <property type="term" value="P:dGTP catabolic process"/>
    <property type="evidence" value="ECO:0007669"/>
    <property type="project" value="TreeGrafter"/>
</dbReference>
<evidence type="ECO:0000259" key="3">
    <source>
        <dbReference type="PROSITE" id="PS51831"/>
    </source>
</evidence>